<dbReference type="CDD" id="cd04301">
    <property type="entry name" value="NAT_SF"/>
    <property type="match status" value="1"/>
</dbReference>
<dbReference type="InterPro" id="IPR052523">
    <property type="entry name" value="Trichothecene_AcTrans"/>
</dbReference>
<dbReference type="OrthoDB" id="2115692at2759"/>
<gene>
    <name evidence="2" type="ORF">BP6252_03464</name>
</gene>
<comment type="caution">
    <text evidence="2">The sequence shown here is derived from an EMBL/GenBank/DDBJ whole genome shotgun (WGS) entry which is preliminary data.</text>
</comment>
<sequence>MSNLPPRITHTPKLVLIEATKDDVVDIREAFYGGFTDPFILKLFPNIAAQHKWWDDANLDAITQKPKSERYLIMKDMAPEAGPGGKVTGYAKWQCPTGDNPSLHEFYPRFPPWSGEGDSDLCDRFFGTIHAARDEYFEKKGEPQHYYLDMLAVMPEYRKLGIGGTMTEWGCKLADEHGKWAYIDASDMGGPVYARYGFVPLDPINIPGETFTCTPYARAPKGKTA</sequence>
<dbReference type="Pfam" id="PF00583">
    <property type="entry name" value="Acetyltransf_1"/>
    <property type="match status" value="1"/>
</dbReference>
<dbReference type="PANTHER" id="PTHR42791">
    <property type="entry name" value="GNAT FAMILY ACETYLTRANSFERASE"/>
    <property type="match status" value="1"/>
</dbReference>
<dbReference type="SUPFAM" id="SSF55729">
    <property type="entry name" value="Acyl-CoA N-acyltransferases (Nat)"/>
    <property type="match status" value="1"/>
</dbReference>
<dbReference type="Proteomes" id="UP000256645">
    <property type="component" value="Unassembled WGS sequence"/>
</dbReference>
<evidence type="ECO:0000313" key="3">
    <source>
        <dbReference type="Proteomes" id="UP000256645"/>
    </source>
</evidence>
<feature type="domain" description="N-acetyltransferase" evidence="1">
    <location>
        <begin position="125"/>
        <end position="187"/>
    </location>
</feature>
<evidence type="ECO:0000313" key="2">
    <source>
        <dbReference type="EMBL" id="RDW82352.1"/>
    </source>
</evidence>
<dbReference type="Gene3D" id="3.40.630.30">
    <property type="match status" value="1"/>
</dbReference>
<dbReference type="InterPro" id="IPR016181">
    <property type="entry name" value="Acyl_CoA_acyltransferase"/>
</dbReference>
<dbReference type="InterPro" id="IPR000182">
    <property type="entry name" value="GNAT_dom"/>
</dbReference>
<protein>
    <recommendedName>
        <fullName evidence="1">N-acetyltransferase domain-containing protein</fullName>
    </recommendedName>
</protein>
<name>A0A3D8S7S5_9HELO</name>
<dbReference type="GO" id="GO:0016747">
    <property type="term" value="F:acyltransferase activity, transferring groups other than amino-acyl groups"/>
    <property type="evidence" value="ECO:0007669"/>
    <property type="project" value="InterPro"/>
</dbReference>
<dbReference type="EMBL" id="PDLM01000003">
    <property type="protein sequence ID" value="RDW82352.1"/>
    <property type="molecule type" value="Genomic_DNA"/>
</dbReference>
<dbReference type="STRING" id="1849047.A0A3D8S7S5"/>
<organism evidence="2 3">
    <name type="scientific">Coleophoma cylindrospora</name>
    <dbReference type="NCBI Taxonomy" id="1849047"/>
    <lineage>
        <taxon>Eukaryota</taxon>
        <taxon>Fungi</taxon>
        <taxon>Dikarya</taxon>
        <taxon>Ascomycota</taxon>
        <taxon>Pezizomycotina</taxon>
        <taxon>Leotiomycetes</taxon>
        <taxon>Helotiales</taxon>
        <taxon>Dermateaceae</taxon>
        <taxon>Coleophoma</taxon>
    </lineage>
</organism>
<keyword evidence="3" id="KW-1185">Reference proteome</keyword>
<proteinExistence type="predicted"/>
<evidence type="ECO:0000259" key="1">
    <source>
        <dbReference type="Pfam" id="PF00583"/>
    </source>
</evidence>
<accession>A0A3D8S7S5</accession>
<dbReference type="PANTHER" id="PTHR42791:SF1">
    <property type="entry name" value="N-ACETYLTRANSFERASE DOMAIN-CONTAINING PROTEIN"/>
    <property type="match status" value="1"/>
</dbReference>
<dbReference type="AlphaFoldDB" id="A0A3D8S7S5"/>
<reference evidence="2 3" key="1">
    <citation type="journal article" date="2018" name="IMA Fungus">
        <title>IMA Genome-F 9: Draft genome sequence of Annulohypoxylon stygium, Aspergillus mulundensis, Berkeleyomyces basicola (syn. Thielaviopsis basicola), Ceratocystis smalleyi, two Cercospora beticola strains, Coleophoma cylindrospora, Fusarium fracticaudum, Phialophora cf. hyalina, and Morchella septimelata.</title>
        <authorList>
            <person name="Wingfield B.D."/>
            <person name="Bills G.F."/>
            <person name="Dong Y."/>
            <person name="Huang W."/>
            <person name="Nel W.J."/>
            <person name="Swalarsk-Parry B.S."/>
            <person name="Vaghefi N."/>
            <person name="Wilken P.M."/>
            <person name="An Z."/>
            <person name="de Beer Z.W."/>
            <person name="De Vos L."/>
            <person name="Chen L."/>
            <person name="Duong T.A."/>
            <person name="Gao Y."/>
            <person name="Hammerbacher A."/>
            <person name="Kikkert J.R."/>
            <person name="Li Y."/>
            <person name="Li H."/>
            <person name="Li K."/>
            <person name="Li Q."/>
            <person name="Liu X."/>
            <person name="Ma X."/>
            <person name="Naidoo K."/>
            <person name="Pethybridge S.J."/>
            <person name="Sun J."/>
            <person name="Steenkamp E.T."/>
            <person name="van der Nest M.A."/>
            <person name="van Wyk S."/>
            <person name="Wingfield M.J."/>
            <person name="Xiong C."/>
            <person name="Yue Q."/>
            <person name="Zhang X."/>
        </authorList>
    </citation>
    <scope>NUCLEOTIDE SEQUENCE [LARGE SCALE GENOMIC DNA]</scope>
    <source>
        <strain evidence="2 3">BP6252</strain>
    </source>
</reference>